<name>A0A8J3Y872_9ACTN</name>
<sequence length="313" mass="34887">MRIFVSVASYRDAELVPTVLDALATARHPERLRFGVCWQHGDDEDVTPLLGHPQVDIMDVHWRDSSGACWARAECMKMFDGEDVFMQIDSHHRFVPHWDDKALAALARAPGDRPVLTTYPPIYEPGTDPDPDAAPLQLLHYDFDDFNIPLVRPSAIPDWAALGRRPFRARFIAAGFIFAPGSFPADVPYNPERYFHGEEIDLTVRSFTRGYDLFHPTEVLLWHNYGGTYRRKHWEDHPRGGPTIGWSVRDRLSRAGVRKLLLRGAVGPLALGTERTLADYCAYAGVDFAARTATPETLSGAEPAACAPAPAAA</sequence>
<dbReference type="Proteomes" id="UP000652013">
    <property type="component" value="Unassembled WGS sequence"/>
</dbReference>
<dbReference type="AlphaFoldDB" id="A0A8J3Y872"/>
<dbReference type="RefSeq" id="WP_203938346.1">
    <property type="nucleotide sequence ID" value="NZ_BAAAGJ010000005.1"/>
</dbReference>
<evidence type="ECO:0000313" key="1">
    <source>
        <dbReference type="EMBL" id="GIJ03055.1"/>
    </source>
</evidence>
<dbReference type="PANTHER" id="PTHR34496:SF10">
    <property type="entry name" value="GLCNAC TRANSFERASE"/>
    <property type="match status" value="1"/>
</dbReference>
<dbReference type="InterPro" id="IPR021067">
    <property type="entry name" value="Glycosyltransferase"/>
</dbReference>
<dbReference type="SUPFAM" id="SSF53448">
    <property type="entry name" value="Nucleotide-diphospho-sugar transferases"/>
    <property type="match status" value="1"/>
</dbReference>
<dbReference type="EMBL" id="BOOY01000017">
    <property type="protein sequence ID" value="GIJ03055.1"/>
    <property type="molecule type" value="Genomic_DNA"/>
</dbReference>
<protein>
    <recommendedName>
        <fullName evidence="3">Glycosyltransferase (GlcNAc)</fullName>
    </recommendedName>
</protein>
<accession>A0A8J3Y872</accession>
<dbReference type="PANTHER" id="PTHR34496">
    <property type="entry name" value="GLCNAC TRANSFERASE-RELATED"/>
    <property type="match status" value="1"/>
</dbReference>
<comment type="caution">
    <text evidence="1">The sequence shown here is derived from an EMBL/GenBank/DDBJ whole genome shotgun (WGS) entry which is preliminary data.</text>
</comment>
<dbReference type="Pfam" id="PF11397">
    <property type="entry name" value="GlcNAc"/>
    <property type="match status" value="2"/>
</dbReference>
<dbReference type="InterPro" id="IPR029044">
    <property type="entry name" value="Nucleotide-diphossugar_trans"/>
</dbReference>
<proteinExistence type="predicted"/>
<gene>
    <name evidence="1" type="ORF">Sya03_24070</name>
</gene>
<organism evidence="1 2">
    <name type="scientific">Spirilliplanes yamanashiensis</name>
    <dbReference type="NCBI Taxonomy" id="42233"/>
    <lineage>
        <taxon>Bacteria</taxon>
        <taxon>Bacillati</taxon>
        <taxon>Actinomycetota</taxon>
        <taxon>Actinomycetes</taxon>
        <taxon>Micromonosporales</taxon>
        <taxon>Micromonosporaceae</taxon>
        <taxon>Spirilliplanes</taxon>
    </lineage>
</organism>
<keyword evidence="2" id="KW-1185">Reference proteome</keyword>
<evidence type="ECO:0008006" key="3">
    <source>
        <dbReference type="Google" id="ProtNLM"/>
    </source>
</evidence>
<reference evidence="1" key="1">
    <citation type="submission" date="2021-01" db="EMBL/GenBank/DDBJ databases">
        <title>Whole genome shotgun sequence of Spirilliplanes yamanashiensis NBRC 15828.</title>
        <authorList>
            <person name="Komaki H."/>
            <person name="Tamura T."/>
        </authorList>
    </citation>
    <scope>NUCLEOTIDE SEQUENCE</scope>
    <source>
        <strain evidence="1">NBRC 15828</strain>
    </source>
</reference>
<evidence type="ECO:0000313" key="2">
    <source>
        <dbReference type="Proteomes" id="UP000652013"/>
    </source>
</evidence>